<dbReference type="Proteomes" id="UP001163105">
    <property type="component" value="Unassembled WGS sequence"/>
</dbReference>
<evidence type="ECO:0000256" key="1">
    <source>
        <dbReference type="SAM" id="MobiDB-lite"/>
    </source>
</evidence>
<organism evidence="2 3">
    <name type="scientific">Purpureocillium lavendulum</name>
    <dbReference type="NCBI Taxonomy" id="1247861"/>
    <lineage>
        <taxon>Eukaryota</taxon>
        <taxon>Fungi</taxon>
        <taxon>Dikarya</taxon>
        <taxon>Ascomycota</taxon>
        <taxon>Pezizomycotina</taxon>
        <taxon>Sordariomycetes</taxon>
        <taxon>Hypocreomycetidae</taxon>
        <taxon>Hypocreales</taxon>
        <taxon>Ophiocordycipitaceae</taxon>
        <taxon>Purpureocillium</taxon>
    </lineage>
</organism>
<name>A0AB34FI82_9HYPO</name>
<feature type="compositionally biased region" description="Low complexity" evidence="1">
    <location>
        <begin position="10"/>
        <end position="29"/>
    </location>
</feature>
<dbReference type="AlphaFoldDB" id="A0AB34FI82"/>
<sequence>MALATAAGDASLSRSGKTSSSAASMGKGSPLPQSVSHVCVPFSLAVLVLKPPLRVSTLASALLLFCLHAPWSSSP</sequence>
<comment type="caution">
    <text evidence="2">The sequence shown here is derived from an EMBL/GenBank/DDBJ whole genome shotgun (WGS) entry which is preliminary data.</text>
</comment>
<dbReference type="EMBL" id="JAQHRD010000007">
    <property type="protein sequence ID" value="KAJ6438817.1"/>
    <property type="molecule type" value="Genomic_DNA"/>
</dbReference>
<reference evidence="2" key="1">
    <citation type="submission" date="2023-01" db="EMBL/GenBank/DDBJ databases">
        <title>The growth and conidiation of Purpureocillium lavendulum are regulated by nitrogen source and histone H3K14 acetylation.</title>
        <authorList>
            <person name="Tang P."/>
            <person name="Han J."/>
            <person name="Zhang C."/>
            <person name="Tang P."/>
            <person name="Qi F."/>
            <person name="Zhang K."/>
            <person name="Liang L."/>
        </authorList>
    </citation>
    <scope>NUCLEOTIDE SEQUENCE</scope>
    <source>
        <strain evidence="2">YMF1.00683</strain>
    </source>
</reference>
<proteinExistence type="predicted"/>
<gene>
    <name evidence="2" type="ORF">O9K51_08218</name>
</gene>
<accession>A0AB34FI82</accession>
<feature type="region of interest" description="Disordered" evidence="1">
    <location>
        <begin position="1"/>
        <end position="32"/>
    </location>
</feature>
<evidence type="ECO:0000313" key="3">
    <source>
        <dbReference type="Proteomes" id="UP001163105"/>
    </source>
</evidence>
<protein>
    <submittedName>
        <fullName evidence="2">Uncharacterized protein</fullName>
    </submittedName>
</protein>
<keyword evidence="3" id="KW-1185">Reference proteome</keyword>
<evidence type="ECO:0000313" key="2">
    <source>
        <dbReference type="EMBL" id="KAJ6438817.1"/>
    </source>
</evidence>